<dbReference type="GO" id="GO:0007169">
    <property type="term" value="P:cell surface receptor protein tyrosine kinase signaling pathway"/>
    <property type="evidence" value="ECO:0007669"/>
    <property type="project" value="TreeGrafter"/>
</dbReference>
<dbReference type="Gene3D" id="1.10.510.10">
    <property type="entry name" value="Transferase(Phosphotransferase) domain 1"/>
    <property type="match status" value="1"/>
</dbReference>
<dbReference type="PANTHER" id="PTHR24416:SF622">
    <property type="entry name" value="PROTEIN KINASE DOMAIN-CONTAINING PROTEIN"/>
    <property type="match status" value="1"/>
</dbReference>
<keyword evidence="14" id="KW-1133">Transmembrane helix</keyword>
<feature type="compositionally biased region" description="Basic and acidic residues" evidence="13">
    <location>
        <begin position="232"/>
        <end position="247"/>
    </location>
</feature>
<dbReference type="InterPro" id="IPR000483">
    <property type="entry name" value="Cys-rich_flank_reg_C"/>
</dbReference>
<feature type="region of interest" description="Disordered" evidence="13">
    <location>
        <begin position="201"/>
        <end position="255"/>
    </location>
</feature>
<dbReference type="Gene3D" id="3.80.10.10">
    <property type="entry name" value="Ribonuclease Inhibitor"/>
    <property type="match status" value="2"/>
</dbReference>
<evidence type="ECO:0000313" key="17">
    <source>
        <dbReference type="Proteomes" id="UP001165740"/>
    </source>
</evidence>
<dbReference type="SMART" id="SM00364">
    <property type="entry name" value="LRR_BAC"/>
    <property type="match status" value="5"/>
</dbReference>
<dbReference type="FunFam" id="1.10.510.10:FF:000554">
    <property type="entry name" value="Predicted protein"/>
    <property type="match status" value="1"/>
</dbReference>
<keyword evidence="2" id="KW-0597">Phosphoprotein</keyword>
<evidence type="ECO:0000256" key="3">
    <source>
        <dbReference type="ARBA" id="ARBA00022614"/>
    </source>
</evidence>
<dbReference type="SUPFAM" id="SSF56112">
    <property type="entry name" value="Protein kinase-like (PK-like)"/>
    <property type="match status" value="1"/>
</dbReference>
<dbReference type="RefSeq" id="XP_055881935.1">
    <property type="nucleotide sequence ID" value="XM_056025960.1"/>
</dbReference>
<reference evidence="18 19" key="1">
    <citation type="submission" date="2025-04" db="UniProtKB">
        <authorList>
            <consortium name="RefSeq"/>
        </authorList>
    </citation>
    <scope>IDENTIFICATION</scope>
</reference>
<dbReference type="PROSITE" id="PS00109">
    <property type="entry name" value="PROTEIN_KINASE_TYR"/>
    <property type="match status" value="1"/>
</dbReference>
<evidence type="ECO:0000256" key="2">
    <source>
        <dbReference type="ARBA" id="ARBA00022553"/>
    </source>
</evidence>
<comment type="subcellular location">
    <subcellularLocation>
        <location evidence="1">Membrane</location>
        <topology evidence="1">Single-pass type I membrane protein</topology>
    </subcellularLocation>
</comment>
<gene>
    <name evidence="18 19 20" type="primary">LOC106073171</name>
</gene>
<proteinExistence type="predicted"/>
<keyword evidence="4" id="KW-0808">Transferase</keyword>
<keyword evidence="8" id="KW-0418">Kinase</keyword>
<dbReference type="Proteomes" id="UP001165740">
    <property type="component" value="Chromosome 4"/>
</dbReference>
<feature type="compositionally biased region" description="Polar residues" evidence="13">
    <location>
        <begin position="1272"/>
        <end position="1289"/>
    </location>
</feature>
<dbReference type="Gene3D" id="2.10.50.10">
    <property type="entry name" value="Tumor Necrosis Factor Receptor, subunit A, domain 2"/>
    <property type="match status" value="1"/>
</dbReference>
<dbReference type="PROSITE" id="PS00107">
    <property type="entry name" value="PROTEIN_KINASE_ATP"/>
    <property type="match status" value="1"/>
</dbReference>
<feature type="region of interest" description="Disordered" evidence="13">
    <location>
        <begin position="106"/>
        <end position="126"/>
    </location>
</feature>
<dbReference type="InterPro" id="IPR017441">
    <property type="entry name" value="Protein_kinase_ATP_BS"/>
</dbReference>
<evidence type="ECO:0000256" key="8">
    <source>
        <dbReference type="ARBA" id="ARBA00022777"/>
    </source>
</evidence>
<dbReference type="SUPFAM" id="SSF57184">
    <property type="entry name" value="Growth factor receptor domain"/>
    <property type="match status" value="1"/>
</dbReference>
<evidence type="ECO:0000256" key="13">
    <source>
        <dbReference type="SAM" id="MobiDB-lite"/>
    </source>
</evidence>
<dbReference type="InterPro" id="IPR020635">
    <property type="entry name" value="Tyr_kinase_cat_dom"/>
</dbReference>
<feature type="chain" id="PRO_5044702721" evidence="15">
    <location>
        <begin position="17"/>
        <end position="1289"/>
    </location>
</feature>
<feature type="transmembrane region" description="Helical" evidence="14">
    <location>
        <begin position="809"/>
        <end position="832"/>
    </location>
</feature>
<dbReference type="GO" id="GO:0043235">
    <property type="term" value="C:receptor complex"/>
    <property type="evidence" value="ECO:0007669"/>
    <property type="project" value="TreeGrafter"/>
</dbReference>
<dbReference type="GO" id="GO:0005886">
    <property type="term" value="C:plasma membrane"/>
    <property type="evidence" value="ECO:0007669"/>
    <property type="project" value="TreeGrafter"/>
</dbReference>
<dbReference type="OrthoDB" id="5984265at2759"/>
<dbReference type="SUPFAM" id="SSF52058">
    <property type="entry name" value="L domain-like"/>
    <property type="match status" value="1"/>
</dbReference>
<keyword evidence="5 15" id="KW-0732">Signal</keyword>
<dbReference type="Pfam" id="PF13855">
    <property type="entry name" value="LRR_8"/>
    <property type="match status" value="2"/>
</dbReference>
<dbReference type="GeneID" id="106073171"/>
<dbReference type="Pfam" id="PF07714">
    <property type="entry name" value="PK_Tyr_Ser-Thr"/>
    <property type="match status" value="1"/>
</dbReference>
<dbReference type="InterPro" id="IPR011009">
    <property type="entry name" value="Kinase-like_dom_sf"/>
</dbReference>
<dbReference type="OMA" id="WNDRFNI"/>
<dbReference type="PROSITE" id="PS51450">
    <property type="entry name" value="LRR"/>
    <property type="match status" value="4"/>
</dbReference>
<accession>A0A9W3A400</accession>
<evidence type="ECO:0000256" key="7">
    <source>
        <dbReference type="ARBA" id="ARBA00022741"/>
    </source>
</evidence>
<dbReference type="SMART" id="SM00082">
    <property type="entry name" value="LRRCT"/>
    <property type="match status" value="1"/>
</dbReference>
<keyword evidence="6" id="KW-0677">Repeat</keyword>
<dbReference type="RefSeq" id="XP_055881934.1">
    <property type="nucleotide sequence ID" value="XM_056025959.1"/>
</dbReference>
<keyword evidence="10" id="KW-0829">Tyrosine-protein kinase</keyword>
<keyword evidence="14" id="KW-0472">Membrane</keyword>
<feature type="signal peptide" evidence="15">
    <location>
        <begin position="1"/>
        <end position="16"/>
    </location>
</feature>
<feature type="domain" description="Protein kinase" evidence="16">
    <location>
        <begin position="890"/>
        <end position="1174"/>
    </location>
</feature>
<evidence type="ECO:0000256" key="12">
    <source>
        <dbReference type="PROSITE-ProRule" id="PRU10141"/>
    </source>
</evidence>
<dbReference type="GO" id="GO:0004714">
    <property type="term" value="F:transmembrane receptor protein tyrosine kinase activity"/>
    <property type="evidence" value="ECO:0007669"/>
    <property type="project" value="UniProtKB-EC"/>
</dbReference>
<name>A0A9W3A400_BIOGL</name>
<dbReference type="RefSeq" id="XP_055881933.1">
    <property type="nucleotide sequence ID" value="XM_056025958.1"/>
</dbReference>
<feature type="region of interest" description="Disordered" evidence="13">
    <location>
        <begin position="38"/>
        <end position="60"/>
    </location>
</feature>
<evidence type="ECO:0000256" key="5">
    <source>
        <dbReference type="ARBA" id="ARBA00022729"/>
    </source>
</evidence>
<feature type="region of interest" description="Disordered" evidence="13">
    <location>
        <begin position="155"/>
        <end position="175"/>
    </location>
</feature>
<evidence type="ECO:0000256" key="14">
    <source>
        <dbReference type="SAM" id="Phobius"/>
    </source>
</evidence>
<keyword evidence="9 12" id="KW-0067">ATP-binding</keyword>
<dbReference type="InterPro" id="IPR050122">
    <property type="entry name" value="RTK"/>
</dbReference>
<dbReference type="CDD" id="cd00185">
    <property type="entry name" value="TNFRSF"/>
    <property type="match status" value="1"/>
</dbReference>
<keyword evidence="14" id="KW-0812">Transmembrane</keyword>
<dbReference type="SMART" id="SM01411">
    <property type="entry name" value="Ephrin_rec_like"/>
    <property type="match status" value="2"/>
</dbReference>
<dbReference type="Gene3D" id="3.30.200.20">
    <property type="entry name" value="Phosphorylase Kinase, domain 1"/>
    <property type="match status" value="1"/>
</dbReference>
<evidence type="ECO:0000256" key="6">
    <source>
        <dbReference type="ARBA" id="ARBA00022737"/>
    </source>
</evidence>
<protein>
    <submittedName>
        <fullName evidence="18 19">Uncharacterized protein LOC106073171</fullName>
    </submittedName>
</protein>
<feature type="compositionally biased region" description="Basic and acidic residues" evidence="13">
    <location>
        <begin position="47"/>
        <end position="56"/>
    </location>
</feature>
<keyword evidence="3" id="KW-0433">Leucine-rich repeat</keyword>
<dbReference type="InterPro" id="IPR008266">
    <property type="entry name" value="Tyr_kinase_AS"/>
</dbReference>
<comment type="catalytic activity">
    <reaction evidence="11">
        <text>L-tyrosyl-[protein] + ATP = O-phospho-L-tyrosyl-[protein] + ADP + H(+)</text>
        <dbReference type="Rhea" id="RHEA:10596"/>
        <dbReference type="Rhea" id="RHEA-COMP:10136"/>
        <dbReference type="Rhea" id="RHEA-COMP:20101"/>
        <dbReference type="ChEBI" id="CHEBI:15378"/>
        <dbReference type="ChEBI" id="CHEBI:30616"/>
        <dbReference type="ChEBI" id="CHEBI:46858"/>
        <dbReference type="ChEBI" id="CHEBI:61978"/>
        <dbReference type="ChEBI" id="CHEBI:456216"/>
        <dbReference type="EC" id="2.7.10.1"/>
    </reaction>
</comment>
<dbReference type="InterPro" id="IPR009030">
    <property type="entry name" value="Growth_fac_rcpt_cys_sf"/>
</dbReference>
<evidence type="ECO:0000256" key="4">
    <source>
        <dbReference type="ARBA" id="ARBA00022679"/>
    </source>
</evidence>
<dbReference type="InterPro" id="IPR032675">
    <property type="entry name" value="LRR_dom_sf"/>
</dbReference>
<dbReference type="GO" id="GO:0005524">
    <property type="term" value="F:ATP binding"/>
    <property type="evidence" value="ECO:0007669"/>
    <property type="project" value="UniProtKB-UniRule"/>
</dbReference>
<feature type="compositionally biased region" description="Basic residues" evidence="13">
    <location>
        <begin position="155"/>
        <end position="167"/>
    </location>
</feature>
<dbReference type="PROSITE" id="PS50011">
    <property type="entry name" value="PROTEIN_KINASE_DOM"/>
    <property type="match status" value="1"/>
</dbReference>
<dbReference type="InterPro" id="IPR000719">
    <property type="entry name" value="Prot_kinase_dom"/>
</dbReference>
<dbReference type="InterPro" id="IPR001245">
    <property type="entry name" value="Ser-Thr/Tyr_kinase_cat_dom"/>
</dbReference>
<evidence type="ECO:0000313" key="19">
    <source>
        <dbReference type="RefSeq" id="XP_055881934.1"/>
    </source>
</evidence>
<evidence type="ECO:0000313" key="20">
    <source>
        <dbReference type="RefSeq" id="XP_055881935.1"/>
    </source>
</evidence>
<dbReference type="InterPro" id="IPR001611">
    <property type="entry name" value="Leu-rich_rpt"/>
</dbReference>
<dbReference type="InterPro" id="IPR003591">
    <property type="entry name" value="Leu-rich_rpt_typical-subtyp"/>
</dbReference>
<sequence>MLTVLACLFAFTNVLGENKETDLIVGPTTLCCDKTSLSGVSHKRPPLKPDDLESPKEMTSLNSEDDFLSVSSEVIVGESSSMCKPCFENTSLDDQYTNDIELSQSHEAGYRRKSRHDPSSPASPTWTPFYKDSNFIPLKTVHHSPLMFLNMLHRHKRSRSHHRRKKRPQNESQFQENVKRVLFHQKIPDVGYPQANPVHPVGSIFRNAPRKPSPTSNTAKHQTQASPRNALRSKETIIDLNHGKTEEDPNLARSTHMSKKAEWSVVSLSGQWCSVVKNRFRENHINQLNCSDLNLTNVPINVRFKIPDADSIRITGTSFSKFFSLVDKTSKAVSPNIYLESSNVTDVGNVLEIFESRYLLTLNLSQNQVKRLDKKILSSAPKLEYLSVSNNEILELAPDTFSENPNLLGIHLQGNKLTSLPQSIFQKNGLLREIALDKNQIWTLPNRTFYGLKNLMYLYLSNNNLTDQLYVHHGVFTGLSGLAYLNLKNCRITELHVDTLGSMTSLKTLVLANNNLTTIPGGAFQNLHQLKYLHLDNNQLVSVSSSWQLPASLKSLYLSDNQIIHIDDSIIALDLTFFYLHGNKLQTLSTVVQMYLAGIKNLTVHGNPWRCDCDLVFLIHLVKTSRGFRGGYDKLNSHHVTMTCETPSRGSVTEIDETKVKCPPSPDEEPVCFGPKCGVCEKGLQRMVSGKCECMEGTYLQSRSMSSSRCLACPPQMYKNSSGDGPCSPCSSGSLPVSGPAPMCSCAAGFYTNSEGDCQRCPEGTYKNYAGVGLCTACTSETSDPCCAARQEGHVQPHSVEEASHNNDLALPIIIASTVIIVLGVILMFGLFGRRYRARRRLLQRYYGKMNTRASTLHSPASDEVRLSSASTTSSSVDFRCGPRHSLRIKDIGNMIGRGAFGQVYEANAYITSHDKEPVKVAVKKLKDSATEEEIRNLRDELEQMLNVGSHPNIIGLFGSVFYEGQCCIIMEYAELGDLLTYLKTECAFPLQYVRVGSDGLMVEQSAPKVEDNANLMMFAWQISKGMGHLEMHRVIHRDLATRNCLLTKGPIAKVSDFGLSKDAYELGHYKRIQKDRVPFKWLSPEALLWGQYSSKSDVWAFGVLLWELYTFGGTPYPQVTTEQLRELHEYGYRMSKPPACPDQLYRIMRACWRGDPRQRPSFRQLEETLDQLIQQTRNMEYIDLNEHGLKTSNPLPLLPEDMNDQVTSLDHIYRLKKQSLYQNRSTVPESPELGSSYESITLESGDVLYDETFSRLVAGMSKPDEDRENESTVTSGYLSMRSMSAQTM</sequence>
<evidence type="ECO:0000256" key="11">
    <source>
        <dbReference type="ARBA" id="ARBA00051243"/>
    </source>
</evidence>
<organism evidence="17 20">
    <name type="scientific">Biomphalaria glabrata</name>
    <name type="common">Bloodfluke planorb</name>
    <name type="synonym">Freshwater snail</name>
    <dbReference type="NCBI Taxonomy" id="6526"/>
    <lineage>
        <taxon>Eukaryota</taxon>
        <taxon>Metazoa</taxon>
        <taxon>Spiralia</taxon>
        <taxon>Lophotrochozoa</taxon>
        <taxon>Mollusca</taxon>
        <taxon>Gastropoda</taxon>
        <taxon>Heterobranchia</taxon>
        <taxon>Euthyneura</taxon>
        <taxon>Panpulmonata</taxon>
        <taxon>Hygrophila</taxon>
        <taxon>Lymnaeoidea</taxon>
        <taxon>Planorbidae</taxon>
        <taxon>Biomphalaria</taxon>
    </lineage>
</organism>
<keyword evidence="17" id="KW-1185">Reference proteome</keyword>
<evidence type="ECO:0000313" key="18">
    <source>
        <dbReference type="RefSeq" id="XP_055881933.1"/>
    </source>
</evidence>
<dbReference type="PRINTS" id="PR00109">
    <property type="entry name" value="TYRKINASE"/>
</dbReference>
<feature type="region of interest" description="Disordered" evidence="13">
    <location>
        <begin position="1260"/>
        <end position="1289"/>
    </location>
</feature>
<evidence type="ECO:0000256" key="1">
    <source>
        <dbReference type="ARBA" id="ARBA00004479"/>
    </source>
</evidence>
<evidence type="ECO:0000256" key="10">
    <source>
        <dbReference type="ARBA" id="ARBA00023137"/>
    </source>
</evidence>
<evidence type="ECO:0000259" key="16">
    <source>
        <dbReference type="PROSITE" id="PS50011"/>
    </source>
</evidence>
<feature type="binding site" evidence="12">
    <location>
        <position position="925"/>
    </location>
    <ligand>
        <name>ATP</name>
        <dbReference type="ChEBI" id="CHEBI:30616"/>
    </ligand>
</feature>
<dbReference type="CDD" id="cd00192">
    <property type="entry name" value="PTKc"/>
    <property type="match status" value="1"/>
</dbReference>
<dbReference type="PANTHER" id="PTHR24416">
    <property type="entry name" value="TYROSINE-PROTEIN KINASE RECEPTOR"/>
    <property type="match status" value="1"/>
</dbReference>
<dbReference type="SMART" id="SM00219">
    <property type="entry name" value="TyrKc"/>
    <property type="match status" value="1"/>
</dbReference>
<feature type="compositionally biased region" description="Polar residues" evidence="13">
    <location>
        <begin position="213"/>
        <end position="227"/>
    </location>
</feature>
<dbReference type="SMART" id="SM00369">
    <property type="entry name" value="LRR_TYP"/>
    <property type="match status" value="9"/>
</dbReference>
<keyword evidence="7 12" id="KW-0547">Nucleotide-binding</keyword>
<evidence type="ECO:0000256" key="9">
    <source>
        <dbReference type="ARBA" id="ARBA00022840"/>
    </source>
</evidence>
<evidence type="ECO:0000256" key="15">
    <source>
        <dbReference type="SAM" id="SignalP"/>
    </source>
</evidence>